<accession>A0A1I4N8R3</accession>
<dbReference type="GO" id="GO:0003677">
    <property type="term" value="F:DNA binding"/>
    <property type="evidence" value="ECO:0007669"/>
    <property type="project" value="InterPro"/>
</dbReference>
<dbReference type="SUPFAM" id="SSF47413">
    <property type="entry name" value="lambda repressor-like DNA-binding domains"/>
    <property type="match status" value="1"/>
</dbReference>
<dbReference type="AlphaFoldDB" id="A0A1I4N8R3"/>
<dbReference type="InterPro" id="IPR001387">
    <property type="entry name" value="Cro/C1-type_HTH"/>
</dbReference>
<organism evidence="2 3">
    <name type="scientific">Pelosinus propionicus DSM 13327</name>
    <dbReference type="NCBI Taxonomy" id="1123291"/>
    <lineage>
        <taxon>Bacteria</taxon>
        <taxon>Bacillati</taxon>
        <taxon>Bacillota</taxon>
        <taxon>Negativicutes</taxon>
        <taxon>Selenomonadales</taxon>
        <taxon>Sporomusaceae</taxon>
        <taxon>Pelosinus</taxon>
    </lineage>
</organism>
<sequence>MIRCNLRRLMADHKIDDITELMKLSGISRNSINKLYRETDIETLKLETLFKLCDTFRCKLSDMIEYVPAQEDDLLE</sequence>
<feature type="domain" description="HTH cro/C1-type" evidence="1">
    <location>
        <begin position="5"/>
        <end position="68"/>
    </location>
</feature>
<evidence type="ECO:0000313" key="3">
    <source>
        <dbReference type="Proteomes" id="UP000199520"/>
    </source>
</evidence>
<protein>
    <submittedName>
        <fullName evidence="2">Putative transcriptional regulator</fullName>
    </submittedName>
</protein>
<evidence type="ECO:0000259" key="1">
    <source>
        <dbReference type="Pfam" id="PF13443"/>
    </source>
</evidence>
<dbReference type="InterPro" id="IPR010982">
    <property type="entry name" value="Lambda_DNA-bd_dom_sf"/>
</dbReference>
<name>A0A1I4N8R3_9FIRM</name>
<evidence type="ECO:0000313" key="2">
    <source>
        <dbReference type="EMBL" id="SFM11633.1"/>
    </source>
</evidence>
<gene>
    <name evidence="2" type="ORF">SAMN04490355_104220</name>
</gene>
<dbReference type="STRING" id="1123291.SAMN04490355_104220"/>
<proteinExistence type="predicted"/>
<dbReference type="OrthoDB" id="9804186at2"/>
<dbReference type="Pfam" id="PF13443">
    <property type="entry name" value="HTH_26"/>
    <property type="match status" value="1"/>
</dbReference>
<dbReference type="EMBL" id="FOTS01000042">
    <property type="protein sequence ID" value="SFM11633.1"/>
    <property type="molecule type" value="Genomic_DNA"/>
</dbReference>
<dbReference type="Proteomes" id="UP000199520">
    <property type="component" value="Unassembled WGS sequence"/>
</dbReference>
<dbReference type="RefSeq" id="WP_090941151.1">
    <property type="nucleotide sequence ID" value="NZ_FOTS01000042.1"/>
</dbReference>
<dbReference type="Gene3D" id="1.10.260.40">
    <property type="entry name" value="lambda repressor-like DNA-binding domains"/>
    <property type="match status" value="1"/>
</dbReference>
<reference evidence="3" key="1">
    <citation type="submission" date="2016-10" db="EMBL/GenBank/DDBJ databases">
        <authorList>
            <person name="Varghese N."/>
            <person name="Submissions S."/>
        </authorList>
    </citation>
    <scope>NUCLEOTIDE SEQUENCE [LARGE SCALE GENOMIC DNA]</scope>
    <source>
        <strain evidence="3">DSM 13327</strain>
    </source>
</reference>
<keyword evidence="3" id="KW-1185">Reference proteome</keyword>